<feature type="domain" description="PGG" evidence="10">
    <location>
        <begin position="1131"/>
        <end position="1240"/>
    </location>
</feature>
<comment type="caution">
    <text evidence="11">The sequence shown here is derived from an EMBL/GenBank/DDBJ whole genome shotgun (WGS) entry which is preliminary data.</text>
</comment>
<feature type="repeat" description="ANK" evidence="7">
    <location>
        <begin position="1432"/>
        <end position="1459"/>
    </location>
</feature>
<protein>
    <recommendedName>
        <fullName evidence="10">PGG domain-containing protein</fullName>
    </recommendedName>
</protein>
<feature type="repeat" description="ANK" evidence="7">
    <location>
        <begin position="1747"/>
        <end position="1768"/>
    </location>
</feature>
<evidence type="ECO:0000256" key="9">
    <source>
        <dbReference type="SAM" id="Phobius"/>
    </source>
</evidence>
<feature type="domain" description="PGG" evidence="10">
    <location>
        <begin position="1837"/>
        <end position="1945"/>
    </location>
</feature>
<evidence type="ECO:0000259" key="10">
    <source>
        <dbReference type="Pfam" id="PF13962"/>
    </source>
</evidence>
<dbReference type="SMART" id="SM00248">
    <property type="entry name" value="ANK"/>
    <property type="match status" value="25"/>
</dbReference>
<gene>
    <name evidence="11" type="primary">A09p002820.1_BraROA</name>
    <name evidence="11" type="ORF">IGI04_032917</name>
</gene>
<evidence type="ECO:0000256" key="8">
    <source>
        <dbReference type="SAM" id="MobiDB-lite"/>
    </source>
</evidence>
<feature type="region of interest" description="Disordered" evidence="8">
    <location>
        <begin position="1"/>
        <end position="23"/>
    </location>
</feature>
<accession>A0ABQ7L5B9</accession>
<evidence type="ECO:0000256" key="3">
    <source>
        <dbReference type="ARBA" id="ARBA00022737"/>
    </source>
</evidence>
<dbReference type="PANTHER" id="PTHR24186">
    <property type="entry name" value="PROTEIN PHOSPHATASE 1 REGULATORY SUBUNIT"/>
    <property type="match status" value="1"/>
</dbReference>
<organism evidence="11 12">
    <name type="scientific">Brassica rapa subsp. trilocularis</name>
    <dbReference type="NCBI Taxonomy" id="1813537"/>
    <lineage>
        <taxon>Eukaryota</taxon>
        <taxon>Viridiplantae</taxon>
        <taxon>Streptophyta</taxon>
        <taxon>Embryophyta</taxon>
        <taxon>Tracheophyta</taxon>
        <taxon>Spermatophyta</taxon>
        <taxon>Magnoliopsida</taxon>
        <taxon>eudicotyledons</taxon>
        <taxon>Gunneridae</taxon>
        <taxon>Pentapetalae</taxon>
        <taxon>rosids</taxon>
        <taxon>malvids</taxon>
        <taxon>Brassicales</taxon>
        <taxon>Brassicaceae</taxon>
        <taxon>Brassiceae</taxon>
        <taxon>Brassica</taxon>
    </lineage>
</organism>
<feature type="transmembrane region" description="Helical" evidence="9">
    <location>
        <begin position="1844"/>
        <end position="1866"/>
    </location>
</feature>
<keyword evidence="12" id="KW-1185">Reference proteome</keyword>
<feature type="transmembrane region" description="Helical" evidence="9">
    <location>
        <begin position="1135"/>
        <end position="1158"/>
    </location>
</feature>
<dbReference type="Pfam" id="PF00023">
    <property type="entry name" value="Ank"/>
    <property type="match status" value="1"/>
</dbReference>
<dbReference type="EMBL" id="JADBGQ010000008">
    <property type="protein sequence ID" value="KAG5381447.1"/>
    <property type="molecule type" value="Genomic_DNA"/>
</dbReference>
<dbReference type="PROSITE" id="PS50088">
    <property type="entry name" value="ANK_REPEAT"/>
    <property type="match status" value="7"/>
</dbReference>
<sequence>MDSSEACLDRIESQRSTNMSSSDQRKRRYFLMNLMNNGANRICSRGSPESQRECTQPTKGDKEPVPEFLTNIRFYDLYNLPGESVAMNSEIFSAMRAGNIEFLEKMKRFETPMACFKNNKGDSILHLAASYGHLELAKGIVSACPSLLLEPNWEDRVPLHVAARAGHSAAVEALVASVTCFSAGLSEEERERLLNLYVLKDKDGDTPLHLALKDLNEKTELLMYQRRTKNQSISHLVMHQRRIRCSSFQTRLMETAACLVNANQHVSFLANKDGISPLYLAVLAGNVSLVKAMLSRPDNNIHEKTSDLASQLEGRKSLVHAALKAKTTDVLDIILNEDPCLLNERDEDGRTCLSVGASVGFYKGVCKLLDRSTSSVFECDDDGSFPIHIAVEKGHVDVVKEILKRCPDSIEQLNKEGQNVLHIAAKSGKAVSFLMGYIKRLGTKNHLIKEQDRMTLMVLLCVYKPRGVTWRPTSGMTLRSRSETLSGYGEKYKDRVNVLLLVAALVATITFAAGFTMPGGFNNSGMAVLVDDKTFSNFLVCDTLAMQCSVIAIVALIWAQLGDQELAHRAFHLALPSLFFALFFMSSAFIYGVNAAVQQNIVLDDKIHIISAIFYDDEKHHISKCVKKESMGSSRVEQMDSSEADLDRVEAQRSTDVSRGQRKRRYFLVSLIKRGISRIFRSLGPLQDGVQLGSYSVSRLFSDFRLSDFFAFSGVYVPMSPEILSAVSEGDAECIGILRSKVTPAECLKSDQGDSILHLAAGCGHVELVKIIASAWPFLLMERDSKYQLPLHVAARAGHVSVVLALVQIVTFVSDKMSREGMEGLNPYVLKNNDGDTALHLAMKCLNVYCVIPLGETYPQAWFLANNKGISPLFIAVQEGFTELVKYLLENLDNDETDLQLEGRKDLVHVALKAKNTDIIDVILKKYPSLENERDEEGMTCLSFGASIGFYKGVCNLLDRSTRGVYDDGSFPIHIAVQKCHMGVVFAILIRCPNSKHLLNRKGQNILHIASRSGKAAFFLSVLLERTSKVQLMEKQDIDGNTPLHLATISWRPRTIYLLLFHYKGKCMNTVNNDGLTSLGIVESNLQPNYIFMERVTLMVLLYFYTSERQSTWLMFKKKITRRTDPPAGDKNKDYVNTLLVVAALVATVTFAAGFTIPGGFNSSEPNQGLPTLAGDRKLTYFMVFDILAMQSSIVTIATLIWAQLGDPALVHTSLNVALPSLFFALLCMPVAFYFGVFVVFARVKGLVIFLDVASAIFIFLMLFLLGPHVLLRIPGIPAAFGAYFVLFVLLVDDDHHEQASTAKISSEEASAAKSSSEEASAAKISVTTKKNILADEEKTYELRLQHMPRLSARTRRQAGLLHSFVKTMMRNITSPRESMGSSSRDQVEKFSFIYIFMDPETYRAVVMGKVQDLEKILQENEIPVLDQVTFQGNTILHLAAIYGHDHLVRRILDHELNVLRSWNPNLVGNFAPSFSHYQTLLVRQNSEGDLALHVAAAAGHELIVEFLVESLRRLPQDRNIVVRSEQILVGNIFSVSNNDGFTALHLALKGNHVAVSLQLVREDQSTCFLLDKEGVSSLYMAAEAGHVSLVEHMLQGLSASFVGKSVVCAAVKSKNLDVLRAVLESDSDLVDSRDEDGRTPLAFAASIGYDIGVEHMLTRFGSSTQIAYIESEDGSFPIHSACVASRKTRNAALKVILKHHPDTIEMLNSKGQNVLHVAAENGNAGAVGYLLRKADVKRLINEQDLEGNTPLHLASINSHPKVVSLFIHDSRVDLKVLNHKGSTALDAAEEYMAAIPSLQQWLIWVALVSAGTTRAPRVHLKADSPTTEEDFTLKMYKDRVNTLLVVATLVATMAFAAGLSVPLGYNSTEFKSNVKHSYKESAFNAFVICNSIAVYSAVISTVALIGTQLADMKCMLTTFKFIVPLLGFSIISMSLAFVAGLYLVLGQHHWLAVFVLATGGFYLMALLLLIIPYASPYTFSPLVFRYFLRFPFSMLVFFAYWRDGTDGECSSRVFRWSFIG</sequence>
<evidence type="ECO:0000313" key="11">
    <source>
        <dbReference type="EMBL" id="KAG5381447.1"/>
    </source>
</evidence>
<comment type="subcellular location">
    <subcellularLocation>
        <location evidence="1">Membrane</location>
        <topology evidence="1">Multi-pass membrane protein</topology>
    </subcellularLocation>
</comment>
<dbReference type="InterPro" id="IPR026961">
    <property type="entry name" value="PGG_dom"/>
</dbReference>
<feature type="region of interest" description="Disordered" evidence="8">
    <location>
        <begin position="41"/>
        <end position="63"/>
    </location>
</feature>
<name>A0ABQ7L5B9_BRACM</name>
<dbReference type="PROSITE" id="PS50297">
    <property type="entry name" value="ANK_REP_REGION"/>
    <property type="match status" value="6"/>
</dbReference>
<feature type="compositionally biased region" description="Polar residues" evidence="8">
    <location>
        <begin position="47"/>
        <end position="58"/>
    </location>
</feature>
<dbReference type="Gene3D" id="1.25.40.20">
    <property type="entry name" value="Ankyrin repeat-containing domain"/>
    <property type="match status" value="4"/>
</dbReference>
<keyword evidence="6 9" id="KW-0472">Membrane</keyword>
<feature type="transmembrane region" description="Helical" evidence="9">
    <location>
        <begin position="535"/>
        <end position="558"/>
    </location>
</feature>
<feature type="repeat" description="ANK" evidence="7">
    <location>
        <begin position="273"/>
        <end position="296"/>
    </location>
</feature>
<feature type="transmembrane region" description="Helical" evidence="9">
    <location>
        <begin position="496"/>
        <end position="515"/>
    </location>
</feature>
<dbReference type="Pfam" id="PF12796">
    <property type="entry name" value="Ank_2"/>
    <property type="match status" value="5"/>
</dbReference>
<feature type="transmembrane region" description="Helical" evidence="9">
    <location>
        <begin position="1951"/>
        <end position="1972"/>
    </location>
</feature>
<feature type="domain" description="PGG" evidence="10">
    <location>
        <begin position="490"/>
        <end position="593"/>
    </location>
</feature>
<feature type="transmembrane region" description="Helical" evidence="9">
    <location>
        <begin position="1922"/>
        <end position="1945"/>
    </location>
</feature>
<feature type="transmembrane region" description="Helical" evidence="9">
    <location>
        <begin position="1217"/>
        <end position="1240"/>
    </location>
</feature>
<dbReference type="InterPro" id="IPR002110">
    <property type="entry name" value="Ankyrin_rpt"/>
</dbReference>
<feature type="transmembrane region" description="Helical" evidence="9">
    <location>
        <begin position="570"/>
        <end position="593"/>
    </location>
</feature>
<evidence type="ECO:0000256" key="1">
    <source>
        <dbReference type="ARBA" id="ARBA00004141"/>
    </source>
</evidence>
<dbReference type="PANTHER" id="PTHR24186:SF46">
    <property type="entry name" value="PROTEIN ACCELERATED CELL DEATH 6-LIKE"/>
    <property type="match status" value="1"/>
</dbReference>
<feature type="transmembrane region" description="Helical" evidence="9">
    <location>
        <begin position="1984"/>
        <end position="2002"/>
    </location>
</feature>
<feature type="transmembrane region" description="Helical" evidence="9">
    <location>
        <begin position="1272"/>
        <end position="1292"/>
    </location>
</feature>
<feature type="transmembrane region" description="Helical" evidence="9">
    <location>
        <begin position="1886"/>
        <end position="1910"/>
    </location>
</feature>
<evidence type="ECO:0000256" key="2">
    <source>
        <dbReference type="ARBA" id="ARBA00022692"/>
    </source>
</evidence>
<dbReference type="Proteomes" id="UP000823674">
    <property type="component" value="Chromosome A09"/>
</dbReference>
<evidence type="ECO:0000256" key="4">
    <source>
        <dbReference type="ARBA" id="ARBA00022989"/>
    </source>
</evidence>
<evidence type="ECO:0000256" key="5">
    <source>
        <dbReference type="ARBA" id="ARBA00023043"/>
    </source>
</evidence>
<keyword evidence="5 7" id="KW-0040">ANK repeat</keyword>
<feature type="repeat" description="ANK" evidence="7">
    <location>
        <begin position="1002"/>
        <end position="1035"/>
    </location>
</feature>
<feature type="repeat" description="ANK" evidence="7">
    <location>
        <begin position="868"/>
        <end position="891"/>
    </location>
</feature>
<evidence type="ECO:0000313" key="12">
    <source>
        <dbReference type="Proteomes" id="UP000823674"/>
    </source>
</evidence>
<dbReference type="SUPFAM" id="SSF48403">
    <property type="entry name" value="Ankyrin repeat"/>
    <property type="match status" value="5"/>
</dbReference>
<evidence type="ECO:0000256" key="7">
    <source>
        <dbReference type="PROSITE-ProRule" id="PRU00023"/>
    </source>
</evidence>
<feature type="repeat" description="ANK" evidence="7">
    <location>
        <begin position="1488"/>
        <end position="1510"/>
    </location>
</feature>
<feature type="repeat" description="ANK" evidence="7">
    <location>
        <begin position="382"/>
        <end position="405"/>
    </location>
</feature>
<keyword evidence="2 9" id="KW-0812">Transmembrane</keyword>
<keyword evidence="4 9" id="KW-1133">Transmembrane helix</keyword>
<feature type="region of interest" description="Disordered" evidence="8">
    <location>
        <begin position="633"/>
        <end position="653"/>
    </location>
</feature>
<feature type="transmembrane region" description="Helical" evidence="9">
    <location>
        <begin position="1247"/>
        <end position="1266"/>
    </location>
</feature>
<dbReference type="Pfam" id="PF13962">
    <property type="entry name" value="PGG"/>
    <property type="match status" value="3"/>
</dbReference>
<dbReference type="InterPro" id="IPR036770">
    <property type="entry name" value="Ankyrin_rpt-contain_sf"/>
</dbReference>
<evidence type="ECO:0000256" key="6">
    <source>
        <dbReference type="ARBA" id="ARBA00023136"/>
    </source>
</evidence>
<feature type="transmembrane region" description="Helical" evidence="9">
    <location>
        <begin position="1179"/>
        <end position="1205"/>
    </location>
</feature>
<reference evidence="11 12" key="1">
    <citation type="submission" date="2021-03" db="EMBL/GenBank/DDBJ databases">
        <authorList>
            <person name="King G.J."/>
            <person name="Bancroft I."/>
            <person name="Baten A."/>
            <person name="Bloomfield J."/>
            <person name="Borpatragohain P."/>
            <person name="He Z."/>
            <person name="Irish N."/>
            <person name="Irwin J."/>
            <person name="Liu K."/>
            <person name="Mauleon R.P."/>
            <person name="Moore J."/>
            <person name="Morris R."/>
            <person name="Ostergaard L."/>
            <person name="Wang B."/>
            <person name="Wells R."/>
        </authorList>
    </citation>
    <scope>NUCLEOTIDE SEQUENCE [LARGE SCALE GENOMIC DNA]</scope>
    <source>
        <strain evidence="11">R-o-18</strain>
        <tissue evidence="11">Leaf</tissue>
    </source>
</reference>
<proteinExistence type="predicted"/>
<keyword evidence="3" id="KW-0677">Repeat</keyword>